<dbReference type="SUPFAM" id="SSF55874">
    <property type="entry name" value="ATPase domain of HSP90 chaperone/DNA topoisomerase II/histidine kinase"/>
    <property type="match status" value="1"/>
</dbReference>
<dbReference type="Gene3D" id="3.30.565.10">
    <property type="entry name" value="Histidine kinase-like ATPase, C-terminal domain"/>
    <property type="match status" value="1"/>
</dbReference>
<dbReference type="Proteomes" id="UP001230188">
    <property type="component" value="Unassembled WGS sequence"/>
</dbReference>
<dbReference type="NCBIfam" id="TIGR00229">
    <property type="entry name" value="sensory_box"/>
    <property type="match status" value="1"/>
</dbReference>
<keyword evidence="11" id="KW-1185">Reference proteome</keyword>
<proteinExistence type="predicted"/>
<keyword evidence="4" id="KW-0418">Kinase</keyword>
<dbReference type="InterPro" id="IPR005467">
    <property type="entry name" value="His_kinase_dom"/>
</dbReference>
<feature type="domain" description="PAS" evidence="9">
    <location>
        <begin position="321"/>
        <end position="350"/>
    </location>
</feature>
<evidence type="ECO:0000313" key="10">
    <source>
        <dbReference type="EMBL" id="KAJ8604496.1"/>
    </source>
</evidence>
<feature type="domain" description="Histidine kinase" evidence="8">
    <location>
        <begin position="429"/>
        <end position="661"/>
    </location>
</feature>
<evidence type="ECO:0000256" key="6">
    <source>
        <dbReference type="SAM" id="MobiDB-lite"/>
    </source>
</evidence>
<dbReference type="PROSITE" id="PS50109">
    <property type="entry name" value="HIS_KIN"/>
    <property type="match status" value="1"/>
</dbReference>
<dbReference type="PROSITE" id="PS50112">
    <property type="entry name" value="PAS"/>
    <property type="match status" value="1"/>
</dbReference>
<dbReference type="Pfam" id="PF02518">
    <property type="entry name" value="HATPase_c"/>
    <property type="match status" value="1"/>
</dbReference>
<sequence length="860" mass="94687">MGNGNFKATEMMHAAVELDRSTARGDAVEDEEEAEDTATPRSNYHRFTSRRRKCTQQELSAFGVLTFLLAFFIVLGGLTIVKLQTTDVTDGLERRLVNLERELLLTGMSRYQAYSAAIVALVSNDTMTLERATTTWPDNPLANLEDFEVDYRRARRKVGSLPAHEFKHFKEAYQNVVRVLDDTTGAFAWDNDEDALETLLAVLRGSPPPPPPGDDDGGTGLATTAAADEELTIAMRDYDSANDALKRRIRTTSLGVEVTHAVLAVSSSVVAVTLFIVFACVWHKAILEARKAEEAERKTEAAVRARDALIDGIGCAGVPGFIVDANAEVIDVNPAVINTFGFGKDELVGKDINCILVSANRLPHTPRASSRGRQVSGRDICGNQIQLVCHTTRTVDVDGKKRYLIVCQDITELLHKHDELEIQKKVLSQFTHELRNKYTPAAHMLEHIFQNLSTKPATELKSELSAIQDDVRLSVALLHEADQLIATRLELHKVYSGNYVSAPNIQTIELESLMKGRVEGAGALARNDVNFVSENASRFRGDIFVRLDLYMFNHISNNLLSNARKHTFYGSVRLRFLEEANGMLHFAVLDSGRGIPESIADRLFKEEVCSADVRGVGLGLVSCRKFAEAIKGSVWLQETKVCSLEDSTGGTEFRFCLPGRIVKVDAKVDAATTYDAPSRTPSPKPNLPSSVTVYVVEDSPLIRKSIIAKMRAVARTSQQATWNFHEHETVESILPAVEDISRDPDSIITVDHNLDSCGGQLRGSDLITALKRAGFRGVIISNTPGSVPTFVSASYPSPEYKNFSILAGRSHHISELLGFAFACKHPKIIPDSLPALDDHYHHRSRAKLPFSQPSCLAPSS</sequence>
<dbReference type="PANTHER" id="PTHR43711">
    <property type="entry name" value="TWO-COMPONENT HISTIDINE KINASE"/>
    <property type="match status" value="1"/>
</dbReference>
<evidence type="ECO:0000256" key="4">
    <source>
        <dbReference type="ARBA" id="ARBA00022777"/>
    </source>
</evidence>
<dbReference type="GO" id="GO:0000160">
    <property type="term" value="P:phosphorelay signal transduction system"/>
    <property type="evidence" value="ECO:0007669"/>
    <property type="project" value="UniProtKB-KW"/>
</dbReference>
<dbReference type="InterPro" id="IPR050736">
    <property type="entry name" value="Sensor_HK_Regulatory"/>
</dbReference>
<evidence type="ECO:0000313" key="11">
    <source>
        <dbReference type="Proteomes" id="UP001230188"/>
    </source>
</evidence>
<comment type="caution">
    <text evidence="10">The sequence shown here is derived from an EMBL/GenBank/DDBJ whole genome shotgun (WGS) entry which is preliminary data.</text>
</comment>
<evidence type="ECO:0000256" key="5">
    <source>
        <dbReference type="ARBA" id="ARBA00023012"/>
    </source>
</evidence>
<dbReference type="AlphaFoldDB" id="A0AAD7UHH0"/>
<dbReference type="InterPro" id="IPR000014">
    <property type="entry name" value="PAS"/>
</dbReference>
<keyword evidence="7" id="KW-0812">Transmembrane</keyword>
<dbReference type="Gene3D" id="3.30.450.20">
    <property type="entry name" value="PAS domain"/>
    <property type="match status" value="1"/>
</dbReference>
<dbReference type="InterPro" id="IPR035965">
    <property type="entry name" value="PAS-like_dom_sf"/>
</dbReference>
<organism evidence="10 11">
    <name type="scientific">Chrysophaeum taylorii</name>
    <dbReference type="NCBI Taxonomy" id="2483200"/>
    <lineage>
        <taxon>Eukaryota</taxon>
        <taxon>Sar</taxon>
        <taxon>Stramenopiles</taxon>
        <taxon>Ochrophyta</taxon>
        <taxon>Pelagophyceae</taxon>
        <taxon>Pelagomonadales</taxon>
        <taxon>Pelagomonadaceae</taxon>
        <taxon>Chrysophaeum</taxon>
    </lineage>
</organism>
<evidence type="ECO:0000256" key="7">
    <source>
        <dbReference type="SAM" id="Phobius"/>
    </source>
</evidence>
<dbReference type="InterPro" id="IPR004358">
    <property type="entry name" value="Sig_transdc_His_kin-like_C"/>
</dbReference>
<dbReference type="InterPro" id="IPR003594">
    <property type="entry name" value="HATPase_dom"/>
</dbReference>
<dbReference type="SUPFAM" id="SSF55785">
    <property type="entry name" value="PYP-like sensor domain (PAS domain)"/>
    <property type="match status" value="1"/>
</dbReference>
<evidence type="ECO:0000256" key="2">
    <source>
        <dbReference type="ARBA" id="ARBA00012438"/>
    </source>
</evidence>
<keyword evidence="3" id="KW-0808">Transferase</keyword>
<evidence type="ECO:0000256" key="1">
    <source>
        <dbReference type="ARBA" id="ARBA00000085"/>
    </source>
</evidence>
<comment type="catalytic activity">
    <reaction evidence="1">
        <text>ATP + protein L-histidine = ADP + protein N-phospho-L-histidine.</text>
        <dbReference type="EC" id="2.7.13.3"/>
    </reaction>
</comment>
<evidence type="ECO:0000259" key="8">
    <source>
        <dbReference type="PROSITE" id="PS50109"/>
    </source>
</evidence>
<name>A0AAD7UHH0_9STRA</name>
<evidence type="ECO:0000256" key="3">
    <source>
        <dbReference type="ARBA" id="ARBA00022679"/>
    </source>
</evidence>
<keyword evidence="5" id="KW-0902">Two-component regulatory system</keyword>
<reference evidence="10" key="1">
    <citation type="submission" date="2023-01" db="EMBL/GenBank/DDBJ databases">
        <title>Metagenome sequencing of chrysophaentin producing Chrysophaeum taylorii.</title>
        <authorList>
            <person name="Davison J."/>
            <person name="Bewley C."/>
        </authorList>
    </citation>
    <scope>NUCLEOTIDE SEQUENCE</scope>
    <source>
        <strain evidence="10">NIES-1699</strain>
    </source>
</reference>
<dbReference type="EMBL" id="JAQMWT010000330">
    <property type="protein sequence ID" value="KAJ8604496.1"/>
    <property type="molecule type" value="Genomic_DNA"/>
</dbReference>
<gene>
    <name evidence="10" type="ORF">CTAYLR_000996</name>
</gene>
<dbReference type="Pfam" id="PF13426">
    <property type="entry name" value="PAS_9"/>
    <property type="match status" value="1"/>
</dbReference>
<dbReference type="SMART" id="SM00387">
    <property type="entry name" value="HATPase_c"/>
    <property type="match status" value="1"/>
</dbReference>
<accession>A0AAD7UHH0</accession>
<evidence type="ECO:0000259" key="9">
    <source>
        <dbReference type="PROSITE" id="PS50112"/>
    </source>
</evidence>
<dbReference type="InterPro" id="IPR036890">
    <property type="entry name" value="HATPase_C_sf"/>
</dbReference>
<dbReference type="CDD" id="cd00130">
    <property type="entry name" value="PAS"/>
    <property type="match status" value="1"/>
</dbReference>
<dbReference type="GO" id="GO:0004673">
    <property type="term" value="F:protein histidine kinase activity"/>
    <property type="evidence" value="ECO:0007669"/>
    <property type="project" value="UniProtKB-EC"/>
</dbReference>
<protein>
    <recommendedName>
        <fullName evidence="2">histidine kinase</fullName>
        <ecNumber evidence="2">2.7.13.3</ecNumber>
    </recommendedName>
</protein>
<keyword evidence="7" id="KW-1133">Transmembrane helix</keyword>
<dbReference type="PRINTS" id="PR00344">
    <property type="entry name" value="BCTRLSENSOR"/>
</dbReference>
<dbReference type="EC" id="2.7.13.3" evidence="2"/>
<keyword evidence="7" id="KW-0472">Membrane</keyword>
<dbReference type="PANTHER" id="PTHR43711:SF26">
    <property type="entry name" value="SENSOR HISTIDINE KINASE RCSC"/>
    <property type="match status" value="1"/>
</dbReference>
<feature type="transmembrane region" description="Helical" evidence="7">
    <location>
        <begin position="59"/>
        <end position="81"/>
    </location>
</feature>
<feature type="region of interest" description="Disordered" evidence="6">
    <location>
        <begin position="20"/>
        <end position="49"/>
    </location>
</feature>